<dbReference type="Gene3D" id="1.10.1740.10">
    <property type="match status" value="1"/>
</dbReference>
<evidence type="ECO:0000259" key="6">
    <source>
        <dbReference type="Pfam" id="PF04542"/>
    </source>
</evidence>
<name>A0A1V3G9H1_9BACL</name>
<evidence type="ECO:0000256" key="1">
    <source>
        <dbReference type="ARBA" id="ARBA00010641"/>
    </source>
</evidence>
<evidence type="ECO:0000256" key="4">
    <source>
        <dbReference type="ARBA" id="ARBA00023163"/>
    </source>
</evidence>
<dbReference type="PANTHER" id="PTHR43133">
    <property type="entry name" value="RNA POLYMERASE ECF-TYPE SIGMA FACTO"/>
    <property type="match status" value="1"/>
</dbReference>
<feature type="coiled-coil region" evidence="5">
    <location>
        <begin position="149"/>
        <end position="176"/>
    </location>
</feature>
<evidence type="ECO:0000259" key="7">
    <source>
        <dbReference type="Pfam" id="PF08281"/>
    </source>
</evidence>
<dbReference type="AlphaFoldDB" id="A0A1V3G9H1"/>
<dbReference type="EMBL" id="MQMF01000002">
    <property type="protein sequence ID" value="OOE13061.1"/>
    <property type="molecule type" value="Genomic_DNA"/>
</dbReference>
<accession>A0A1V3G9H1</accession>
<evidence type="ECO:0000256" key="5">
    <source>
        <dbReference type="SAM" id="Coils"/>
    </source>
</evidence>
<dbReference type="InterPro" id="IPR007627">
    <property type="entry name" value="RNA_pol_sigma70_r2"/>
</dbReference>
<sequence>MVKGNTAVKEYPKSEIDQLNYLMDEYGEEIKRLAFTYTKNWQQAEDITQEIFISAYNHLNDFREQSTIKTRIYRIAINKCKDYVRSWHYTKTLLTNTFYQKSNSLSPEEEYLESEQKEQISKLILELPIKYREVIILYYFKEFSLEEIAAALDSNLNTVKSRLRRAKKNLETKMDREGGGYNG</sequence>
<dbReference type="NCBIfam" id="TIGR02937">
    <property type="entry name" value="sigma70-ECF"/>
    <property type="match status" value="1"/>
</dbReference>
<feature type="domain" description="RNA polymerase sigma-70 region 2" evidence="6">
    <location>
        <begin position="22"/>
        <end position="86"/>
    </location>
</feature>
<dbReference type="InterPro" id="IPR013324">
    <property type="entry name" value="RNA_pol_sigma_r3/r4-like"/>
</dbReference>
<keyword evidence="5" id="KW-0175">Coiled coil</keyword>
<feature type="domain" description="RNA polymerase sigma factor 70 region 4 type 2" evidence="7">
    <location>
        <begin position="118"/>
        <end position="170"/>
    </location>
</feature>
<evidence type="ECO:0000313" key="9">
    <source>
        <dbReference type="Proteomes" id="UP000188597"/>
    </source>
</evidence>
<dbReference type="GO" id="GO:0003677">
    <property type="term" value="F:DNA binding"/>
    <property type="evidence" value="ECO:0007669"/>
    <property type="project" value="InterPro"/>
</dbReference>
<dbReference type="PANTHER" id="PTHR43133:SF60">
    <property type="entry name" value="RNA POLYMERASE SIGMA FACTOR SIGV"/>
    <property type="match status" value="1"/>
</dbReference>
<gene>
    <name evidence="8" type="ORF">UN64_13585</name>
</gene>
<dbReference type="RefSeq" id="WP_245802022.1">
    <property type="nucleotide sequence ID" value="NZ_MQMF01000002.1"/>
</dbReference>
<dbReference type="InterPro" id="IPR013249">
    <property type="entry name" value="RNA_pol_sigma70_r4_t2"/>
</dbReference>
<keyword evidence="2" id="KW-0805">Transcription regulation</keyword>
<protein>
    <recommendedName>
        <fullName evidence="10">RNA polymerase subunit sigma</fullName>
    </recommendedName>
</protein>
<dbReference type="InterPro" id="IPR036388">
    <property type="entry name" value="WH-like_DNA-bd_sf"/>
</dbReference>
<dbReference type="InterPro" id="IPR013325">
    <property type="entry name" value="RNA_pol_sigma_r2"/>
</dbReference>
<dbReference type="Proteomes" id="UP000188597">
    <property type="component" value="Unassembled WGS sequence"/>
</dbReference>
<dbReference type="Pfam" id="PF08281">
    <property type="entry name" value="Sigma70_r4_2"/>
    <property type="match status" value="1"/>
</dbReference>
<dbReference type="CDD" id="cd06171">
    <property type="entry name" value="Sigma70_r4"/>
    <property type="match status" value="1"/>
</dbReference>
<dbReference type="Pfam" id="PF04542">
    <property type="entry name" value="Sigma70_r2"/>
    <property type="match status" value="1"/>
</dbReference>
<reference evidence="8 9" key="1">
    <citation type="submission" date="2016-11" db="EMBL/GenBank/DDBJ databases">
        <authorList>
            <person name="Jaros S."/>
            <person name="Januszkiewicz K."/>
            <person name="Wedrychowicz H."/>
        </authorList>
    </citation>
    <scope>NUCLEOTIDE SEQUENCE [LARGE SCALE GENOMIC DNA]</scope>
    <source>
        <strain evidence="8 9">Con a/3</strain>
    </source>
</reference>
<dbReference type="SUPFAM" id="SSF88946">
    <property type="entry name" value="Sigma2 domain of RNA polymerase sigma factors"/>
    <property type="match status" value="1"/>
</dbReference>
<evidence type="ECO:0000256" key="2">
    <source>
        <dbReference type="ARBA" id="ARBA00023015"/>
    </source>
</evidence>
<dbReference type="InterPro" id="IPR039425">
    <property type="entry name" value="RNA_pol_sigma-70-like"/>
</dbReference>
<keyword evidence="4" id="KW-0804">Transcription</keyword>
<dbReference type="SUPFAM" id="SSF88659">
    <property type="entry name" value="Sigma3 and sigma4 domains of RNA polymerase sigma factors"/>
    <property type="match status" value="1"/>
</dbReference>
<organism evidence="8 9">
    <name type="scientific">Fictibacillus arsenicus</name>
    <dbReference type="NCBI Taxonomy" id="255247"/>
    <lineage>
        <taxon>Bacteria</taxon>
        <taxon>Bacillati</taxon>
        <taxon>Bacillota</taxon>
        <taxon>Bacilli</taxon>
        <taxon>Bacillales</taxon>
        <taxon>Fictibacillaceae</taxon>
        <taxon>Fictibacillus</taxon>
    </lineage>
</organism>
<dbReference type="InterPro" id="IPR014284">
    <property type="entry name" value="RNA_pol_sigma-70_dom"/>
</dbReference>
<comment type="caution">
    <text evidence="8">The sequence shown here is derived from an EMBL/GenBank/DDBJ whole genome shotgun (WGS) entry which is preliminary data.</text>
</comment>
<evidence type="ECO:0000313" key="8">
    <source>
        <dbReference type="EMBL" id="OOE13061.1"/>
    </source>
</evidence>
<dbReference type="GO" id="GO:0016987">
    <property type="term" value="F:sigma factor activity"/>
    <property type="evidence" value="ECO:0007669"/>
    <property type="project" value="UniProtKB-KW"/>
</dbReference>
<comment type="similarity">
    <text evidence="1">Belongs to the sigma-70 factor family. ECF subfamily.</text>
</comment>
<evidence type="ECO:0000256" key="3">
    <source>
        <dbReference type="ARBA" id="ARBA00023082"/>
    </source>
</evidence>
<proteinExistence type="inferred from homology"/>
<dbReference type="GO" id="GO:0006352">
    <property type="term" value="P:DNA-templated transcription initiation"/>
    <property type="evidence" value="ECO:0007669"/>
    <property type="project" value="InterPro"/>
</dbReference>
<keyword evidence="3" id="KW-0731">Sigma factor</keyword>
<dbReference type="Gene3D" id="1.10.10.10">
    <property type="entry name" value="Winged helix-like DNA-binding domain superfamily/Winged helix DNA-binding domain"/>
    <property type="match status" value="1"/>
</dbReference>
<evidence type="ECO:0008006" key="10">
    <source>
        <dbReference type="Google" id="ProtNLM"/>
    </source>
</evidence>